<dbReference type="VEuPathDB" id="FungiDB:EYZ11_013578"/>
<sequence length="175" mass="20010">MALQHRRHQLSLTGFIPKPKPPSLTPEEYGSVQALFKTLIEYASNRKAKGRYKPAALISQTFQHVKSTDEFLIHFFVYTYARIHPEVEDEAGPEFHQAYTYFGDFSLWNSTRKDEAAAAMDKFAQYMIDNFFMPPHSCIAVFKTVHTDRYTKSSIKVTTSMPSPRPPPLCSIANV</sequence>
<dbReference type="AlphaFoldDB" id="A0A4S3IXB9"/>
<dbReference type="EMBL" id="SOSA01001688">
    <property type="protein sequence ID" value="THC86976.1"/>
    <property type="molecule type" value="Genomic_DNA"/>
</dbReference>
<evidence type="ECO:0000313" key="1">
    <source>
        <dbReference type="EMBL" id="THC86976.1"/>
    </source>
</evidence>
<protein>
    <submittedName>
        <fullName evidence="1">Uncharacterized protein</fullName>
    </submittedName>
</protein>
<proteinExistence type="predicted"/>
<dbReference type="Proteomes" id="UP000308092">
    <property type="component" value="Unassembled WGS sequence"/>
</dbReference>
<name>A0A4S3IXB9_9EURO</name>
<comment type="caution">
    <text evidence="1">The sequence shown here is derived from an EMBL/GenBank/DDBJ whole genome shotgun (WGS) entry which is preliminary data.</text>
</comment>
<accession>A0A4S3IXB9</accession>
<evidence type="ECO:0000313" key="2">
    <source>
        <dbReference type="Proteomes" id="UP000308092"/>
    </source>
</evidence>
<organism evidence="1 2">
    <name type="scientific">Aspergillus tanneri</name>
    <dbReference type="NCBI Taxonomy" id="1220188"/>
    <lineage>
        <taxon>Eukaryota</taxon>
        <taxon>Fungi</taxon>
        <taxon>Dikarya</taxon>
        <taxon>Ascomycota</taxon>
        <taxon>Pezizomycotina</taxon>
        <taxon>Eurotiomycetes</taxon>
        <taxon>Eurotiomycetidae</taxon>
        <taxon>Eurotiales</taxon>
        <taxon>Aspergillaceae</taxon>
        <taxon>Aspergillus</taxon>
        <taxon>Aspergillus subgen. Circumdati</taxon>
    </lineage>
</organism>
<reference evidence="1 2" key="1">
    <citation type="submission" date="2019-03" db="EMBL/GenBank/DDBJ databases">
        <title>The genome sequence of a newly discovered highly antifungal drug resistant Aspergillus species, Aspergillus tanneri NIH 1004.</title>
        <authorList>
            <person name="Mounaud S."/>
            <person name="Singh I."/>
            <person name="Joardar V."/>
            <person name="Pakala S."/>
            <person name="Pakala S."/>
            <person name="Venepally P."/>
            <person name="Hoover J."/>
            <person name="Nierman W."/>
            <person name="Chung J."/>
            <person name="Losada L."/>
        </authorList>
    </citation>
    <scope>NUCLEOTIDE SEQUENCE [LARGE SCALE GENOMIC DNA]</scope>
    <source>
        <strain evidence="1 2">NIH1004</strain>
    </source>
</reference>
<gene>
    <name evidence="1" type="ORF">EYZ11_013578</name>
</gene>
<keyword evidence="2" id="KW-1185">Reference proteome</keyword>
<dbReference type="STRING" id="1220188.A0A4S3IXB9"/>